<feature type="compositionally biased region" description="Polar residues" evidence="1">
    <location>
        <begin position="425"/>
        <end position="437"/>
    </location>
</feature>
<evidence type="ECO:0000313" key="3">
    <source>
        <dbReference type="EMBL" id="PIB77158.1"/>
    </source>
</evidence>
<dbReference type="STRING" id="85968.GCA_900073015_01967"/>
<keyword evidence="2" id="KW-0812">Transmembrane</keyword>
<comment type="caution">
    <text evidence="3">The sequence shown here is derived from an EMBL/GenBank/DDBJ whole genome shotgun (WGS) entry which is preliminary data.</text>
</comment>
<proteinExistence type="predicted"/>
<feature type="region of interest" description="Disordered" evidence="1">
    <location>
        <begin position="410"/>
        <end position="437"/>
    </location>
</feature>
<dbReference type="RefSeq" id="WP_090588820.1">
    <property type="nucleotide sequence ID" value="NZ_CP104302.1"/>
</dbReference>
<keyword evidence="4" id="KW-1185">Reference proteome</keyword>
<organism evidence="3 4">
    <name type="scientific">Mycolicibacterium brumae</name>
    <dbReference type="NCBI Taxonomy" id="85968"/>
    <lineage>
        <taxon>Bacteria</taxon>
        <taxon>Bacillati</taxon>
        <taxon>Actinomycetota</taxon>
        <taxon>Actinomycetes</taxon>
        <taxon>Mycobacteriales</taxon>
        <taxon>Mycobacteriaceae</taxon>
        <taxon>Mycolicibacterium</taxon>
    </lineage>
</organism>
<dbReference type="Proteomes" id="UP000230551">
    <property type="component" value="Unassembled WGS sequence"/>
</dbReference>
<protein>
    <submittedName>
        <fullName evidence="3">Uncharacterized protein</fullName>
    </submittedName>
</protein>
<reference evidence="3 4" key="1">
    <citation type="journal article" date="2017" name="Infect. Genet. Evol.">
        <title>The new phylogeny of the genus Mycobacterium: The old and the news.</title>
        <authorList>
            <person name="Tortoli E."/>
            <person name="Fedrizzi T."/>
            <person name="Meehan C.J."/>
            <person name="Trovato A."/>
            <person name="Grottola A."/>
            <person name="Giacobazzi E."/>
            <person name="Serpini G.F."/>
            <person name="Tagliazucchi S."/>
            <person name="Fabio A."/>
            <person name="Bettua C."/>
            <person name="Bertorelli R."/>
            <person name="Frascaro F."/>
            <person name="De Sanctis V."/>
            <person name="Pecorari M."/>
            <person name="Jousson O."/>
            <person name="Segata N."/>
            <person name="Cirillo D.M."/>
        </authorList>
    </citation>
    <scope>NUCLEOTIDE SEQUENCE [LARGE SCALE GENOMIC DNA]</scope>
    <source>
        <strain evidence="3 4">CIP1034565</strain>
    </source>
</reference>
<gene>
    <name evidence="3" type="ORF">CQY22_002575</name>
</gene>
<evidence type="ECO:0000313" key="4">
    <source>
        <dbReference type="Proteomes" id="UP000230551"/>
    </source>
</evidence>
<keyword evidence="2" id="KW-0472">Membrane</keyword>
<accession>A0A2G5PFR4</accession>
<dbReference type="EMBL" id="PDCN02000002">
    <property type="protein sequence ID" value="PIB77158.1"/>
    <property type="molecule type" value="Genomic_DNA"/>
</dbReference>
<evidence type="ECO:0000256" key="1">
    <source>
        <dbReference type="SAM" id="MobiDB-lite"/>
    </source>
</evidence>
<name>A0A2G5PFR4_9MYCO</name>
<sequence>MTTVLVTGPADAGRSSVCAVLAAALPDCDVVEHNVVRPELTVFVASANAPLTLSDRELLDDADLAVLTKIDRHRRWRDVLAQNRAITAASGLRWVAAAAAPDLGEVMVDGLTEAVRSALADPDLARRRRIRAVRARLEGTAAALHGRIAARRGEVAALAAQRDELVRSRAHDRSARAAALRLARIDLGFRSRTRCAQIRGELIAEVAGLTRRTIPGFTDGVPARLRRALADTDAEITERLADLGLTATLPAASPELPALGGLAPTSRRLENRLMLLLGGGFGFGVALTAGRALTELVPGRAGAAAALCALLGTALTCWVVAGRRLLGQRAALGQWALTAVAALRDAGDQQVAARMLTAETELVRAEQRLSRGEPARIAELDARIRAATGAARREESAAASRLRRIEAALEDPRLRAPAMPRDQSPETPETLATESFL</sequence>
<feature type="transmembrane region" description="Helical" evidence="2">
    <location>
        <begin position="273"/>
        <end position="293"/>
    </location>
</feature>
<dbReference type="OrthoDB" id="4746525at2"/>
<keyword evidence="2" id="KW-1133">Transmembrane helix</keyword>
<dbReference type="AlphaFoldDB" id="A0A2G5PFR4"/>
<evidence type="ECO:0000256" key="2">
    <source>
        <dbReference type="SAM" id="Phobius"/>
    </source>
</evidence>
<feature type="transmembrane region" description="Helical" evidence="2">
    <location>
        <begin position="299"/>
        <end position="321"/>
    </location>
</feature>